<evidence type="ECO:0000313" key="1">
    <source>
        <dbReference type="EMBL" id="ADD41446.1"/>
    </source>
</evidence>
<proteinExistence type="predicted"/>
<dbReference type="AlphaFoldDB" id="D3PY79"/>
<dbReference type="eggNOG" id="ENOG5033TZK">
    <property type="taxonomic scope" value="Bacteria"/>
</dbReference>
<gene>
    <name evidence="1" type="ordered locus">Snas_1748</name>
</gene>
<evidence type="ECO:0000313" key="2">
    <source>
        <dbReference type="Proteomes" id="UP000000844"/>
    </source>
</evidence>
<protein>
    <recommendedName>
        <fullName evidence="3">SalK</fullName>
    </recommendedName>
</protein>
<keyword evidence="2" id="KW-1185">Reference proteome</keyword>
<dbReference type="KEGG" id="sna:Snas_1748"/>
<accession>D3PY79</accession>
<dbReference type="OrthoDB" id="3540741at2"/>
<dbReference type="EMBL" id="CP001778">
    <property type="protein sequence ID" value="ADD41446.1"/>
    <property type="molecule type" value="Genomic_DNA"/>
</dbReference>
<reference evidence="1 2" key="1">
    <citation type="journal article" date="2009" name="Stand. Genomic Sci.">
        <title>Complete genome sequence of Stackebrandtia nassauensis type strain (LLR-40K-21).</title>
        <authorList>
            <person name="Munk C."/>
            <person name="Lapidus A."/>
            <person name="Copeland A."/>
            <person name="Jando M."/>
            <person name="Mayilraj S."/>
            <person name="Glavina Del Rio T."/>
            <person name="Nolan M."/>
            <person name="Chen F."/>
            <person name="Lucas S."/>
            <person name="Tice H."/>
            <person name="Cheng J.F."/>
            <person name="Han C."/>
            <person name="Detter J.C."/>
            <person name="Bruce D."/>
            <person name="Goodwin L."/>
            <person name="Chain P."/>
            <person name="Pitluck S."/>
            <person name="Goker M."/>
            <person name="Ovchinikova G."/>
            <person name="Pati A."/>
            <person name="Ivanova N."/>
            <person name="Mavromatis K."/>
            <person name="Chen A."/>
            <person name="Palaniappan K."/>
            <person name="Land M."/>
            <person name="Hauser L."/>
            <person name="Chang Y.J."/>
            <person name="Jeffries C.D."/>
            <person name="Bristow J."/>
            <person name="Eisen J.A."/>
            <person name="Markowitz V."/>
            <person name="Hugenholtz P."/>
            <person name="Kyrpides N.C."/>
            <person name="Klenk H.P."/>
        </authorList>
    </citation>
    <scope>NUCLEOTIDE SEQUENCE [LARGE SCALE GENOMIC DNA]</scope>
    <source>
        <strain evidence="2">DSM 44728 / CIP 108903 / NRRL B-16338 / NBRC 102104 / LLR-40K-21</strain>
    </source>
</reference>
<dbReference type="Proteomes" id="UP000000844">
    <property type="component" value="Chromosome"/>
</dbReference>
<name>D3PY79_STANL</name>
<organism evidence="1 2">
    <name type="scientific">Stackebrandtia nassauensis (strain DSM 44728 / CIP 108903 / NRRL B-16338 / NBRC 102104 / LLR-40K-21)</name>
    <dbReference type="NCBI Taxonomy" id="446470"/>
    <lineage>
        <taxon>Bacteria</taxon>
        <taxon>Bacillati</taxon>
        <taxon>Actinomycetota</taxon>
        <taxon>Actinomycetes</taxon>
        <taxon>Glycomycetales</taxon>
        <taxon>Glycomycetaceae</taxon>
        <taxon>Stackebrandtia</taxon>
    </lineage>
</organism>
<evidence type="ECO:0008006" key="3">
    <source>
        <dbReference type="Google" id="ProtNLM"/>
    </source>
</evidence>
<dbReference type="RefSeq" id="WP_013017017.1">
    <property type="nucleotide sequence ID" value="NC_013947.1"/>
</dbReference>
<dbReference type="STRING" id="446470.Snas_1748"/>
<sequence>MNPPSYAARIRPVIDRVYTGLRRAAMPRQRAVYEKFGATPGFESSFYFGLLARPMSAAGFAAATTYSGADMTGEREQGVATVDDDGNWGLTERGRELALAVQWAVADGAEEAWGQTPIATMPGLSVVPRLAELVGRLLDAGRESGGPAFRALTPVFEPADATPSLLLASRLGALRHHRGDAHRAAWQGRGLSLDELRELSGGAQRQAIEDETDRLDAPIYAVLTADERLELLAGLGALPG</sequence>
<dbReference type="HOGENOM" id="CLU_1085077_0_0_11"/>